<name>A0A7W6A0X0_9CAUL</name>
<evidence type="ECO:0000313" key="2">
    <source>
        <dbReference type="Proteomes" id="UP000532936"/>
    </source>
</evidence>
<accession>A0A7W6A0X0</accession>
<gene>
    <name evidence="1" type="ORF">GGR11_000730</name>
</gene>
<dbReference type="EMBL" id="JACIDA010000001">
    <property type="protein sequence ID" value="MBB3871216.1"/>
    <property type="molecule type" value="Genomic_DNA"/>
</dbReference>
<evidence type="ECO:0000313" key="1">
    <source>
        <dbReference type="EMBL" id="MBB3871216.1"/>
    </source>
</evidence>
<reference evidence="1 2" key="1">
    <citation type="submission" date="2020-08" db="EMBL/GenBank/DDBJ databases">
        <title>Genomic Encyclopedia of Type Strains, Phase IV (KMG-IV): sequencing the most valuable type-strain genomes for metagenomic binning, comparative biology and taxonomic classification.</title>
        <authorList>
            <person name="Goeker M."/>
        </authorList>
    </citation>
    <scope>NUCLEOTIDE SEQUENCE [LARGE SCALE GENOMIC DNA]</scope>
    <source>
        <strain evidence="1 2">DSM 14878</strain>
    </source>
</reference>
<sequence length="76" mass="8643">MQPEPQEGSATWYGFNNLRKLVASLEADPSAPSLERACHALGWHVSDQYGAYEELPTIAHFNDRVRQIAKEMRRAE</sequence>
<dbReference type="Proteomes" id="UP000532936">
    <property type="component" value="Unassembled WGS sequence"/>
</dbReference>
<protein>
    <submittedName>
        <fullName evidence="1">Uncharacterized protein</fullName>
    </submittedName>
</protein>
<proteinExistence type="predicted"/>
<organism evidence="1 2">
    <name type="scientific">Brevundimonas mediterranea</name>
    <dbReference type="NCBI Taxonomy" id="74329"/>
    <lineage>
        <taxon>Bacteria</taxon>
        <taxon>Pseudomonadati</taxon>
        <taxon>Pseudomonadota</taxon>
        <taxon>Alphaproteobacteria</taxon>
        <taxon>Caulobacterales</taxon>
        <taxon>Caulobacteraceae</taxon>
        <taxon>Brevundimonas</taxon>
    </lineage>
</organism>
<dbReference type="AlphaFoldDB" id="A0A7W6A0X0"/>
<comment type="caution">
    <text evidence="1">The sequence shown here is derived from an EMBL/GenBank/DDBJ whole genome shotgun (WGS) entry which is preliminary data.</text>
</comment>